<proteinExistence type="predicted"/>
<evidence type="ECO:0000313" key="2">
    <source>
        <dbReference type="Proteomes" id="UP000238274"/>
    </source>
</evidence>
<comment type="caution">
    <text evidence="1">The sequence shown here is derived from an EMBL/GenBank/DDBJ whole genome shotgun (WGS) entry which is preliminary data.</text>
</comment>
<sequence>GFLLARYYWMNPCLLSRKQPLRKSPGTSNVPRTIELFLPPRHTLKLTMKEGLTHMMGNLLLQLPLIFSARWRVELEDSVPLQHTVADIMTLFAANSISCVSKDLKVELSNELISRADIMRVTNMQLSLRPGETPNNTLAGTLLARQIGIMNPNCSLNE</sequence>
<accession>A0A2S4WFH0</accession>
<reference evidence="2" key="2">
    <citation type="journal article" date="2018" name="BMC Genomics">
        <title>Genomic insights into host adaptation between the wheat stripe rust pathogen (Puccinia striiformis f. sp. tritici) and the barley stripe rust pathogen (Puccinia striiformis f. sp. hordei).</title>
        <authorList>
            <person name="Xia C."/>
            <person name="Wang M."/>
            <person name="Yin C."/>
            <person name="Cornejo O.E."/>
            <person name="Hulbert S.H."/>
            <person name="Chen X."/>
        </authorList>
    </citation>
    <scope>NUCLEOTIDE SEQUENCE [LARGE SCALE GENOMIC DNA]</scope>
    <source>
        <strain evidence="2">93TX-2</strain>
    </source>
</reference>
<name>A0A2S4WFH0_9BASI</name>
<evidence type="ECO:0000313" key="1">
    <source>
        <dbReference type="EMBL" id="POW20536.1"/>
    </source>
</evidence>
<gene>
    <name evidence="1" type="ORF">PSHT_03441</name>
</gene>
<keyword evidence="2" id="KW-1185">Reference proteome</keyword>
<dbReference type="AlphaFoldDB" id="A0A2S4WFH0"/>
<organism evidence="1 2">
    <name type="scientific">Puccinia striiformis</name>
    <dbReference type="NCBI Taxonomy" id="27350"/>
    <lineage>
        <taxon>Eukaryota</taxon>
        <taxon>Fungi</taxon>
        <taxon>Dikarya</taxon>
        <taxon>Basidiomycota</taxon>
        <taxon>Pucciniomycotina</taxon>
        <taxon>Pucciniomycetes</taxon>
        <taxon>Pucciniales</taxon>
        <taxon>Pucciniaceae</taxon>
        <taxon>Puccinia</taxon>
    </lineage>
</organism>
<reference evidence="1 2" key="1">
    <citation type="submission" date="2017-12" db="EMBL/GenBank/DDBJ databases">
        <title>Gene loss provides genomic basis for host adaptation in cereal stripe rust fungi.</title>
        <authorList>
            <person name="Xia C."/>
        </authorList>
    </citation>
    <scope>NUCLEOTIDE SEQUENCE [LARGE SCALE GENOMIC DNA]</scope>
    <source>
        <strain evidence="1 2">93TX-2</strain>
    </source>
</reference>
<dbReference type="EMBL" id="PKSM01000032">
    <property type="protein sequence ID" value="POW20536.1"/>
    <property type="molecule type" value="Genomic_DNA"/>
</dbReference>
<dbReference type="Proteomes" id="UP000238274">
    <property type="component" value="Unassembled WGS sequence"/>
</dbReference>
<protein>
    <submittedName>
        <fullName evidence="1">Uncharacterized protein</fullName>
    </submittedName>
</protein>
<dbReference type="VEuPathDB" id="FungiDB:PSTT_03029"/>
<reference evidence="2" key="3">
    <citation type="journal article" date="2018" name="Mol. Plant Microbe Interact.">
        <title>Genome sequence resources for the wheat stripe rust pathogen (Puccinia striiformis f. sp. tritici) and the barley stripe rust pathogen (Puccinia striiformis f. sp. hordei).</title>
        <authorList>
            <person name="Xia C."/>
            <person name="Wang M."/>
            <person name="Yin C."/>
            <person name="Cornejo O.E."/>
            <person name="Hulbert S.H."/>
            <person name="Chen X."/>
        </authorList>
    </citation>
    <scope>NUCLEOTIDE SEQUENCE [LARGE SCALE GENOMIC DNA]</scope>
    <source>
        <strain evidence="2">93TX-2</strain>
    </source>
</reference>
<feature type="non-terminal residue" evidence="1">
    <location>
        <position position="1"/>
    </location>
</feature>
<dbReference type="VEuPathDB" id="FungiDB:PSHT_03441"/>